<accession>A0A6M2DXW6</accession>
<dbReference type="Gene3D" id="1.20.1070.10">
    <property type="entry name" value="Rhodopsin 7-helix transmembrane proteins"/>
    <property type="match status" value="1"/>
</dbReference>
<feature type="domain" description="G-protein coupled receptors family 1 profile" evidence="13">
    <location>
        <begin position="1"/>
        <end position="81"/>
    </location>
</feature>
<dbReference type="PROSITE" id="PS50262">
    <property type="entry name" value="G_PROTEIN_RECEP_F1_2"/>
    <property type="match status" value="1"/>
</dbReference>
<comment type="similarity">
    <text evidence="2">Belongs to the G-protein coupled receptor 1 family.</text>
</comment>
<keyword evidence="7 11" id="KW-0472">Membrane</keyword>
<dbReference type="SUPFAM" id="SSF81321">
    <property type="entry name" value="Family A G protein-coupled receptor-like"/>
    <property type="match status" value="1"/>
</dbReference>
<keyword evidence="12" id="KW-0732">Signal</keyword>
<name>A0A6M2DXW6_XENCH</name>
<evidence type="ECO:0000313" key="14">
    <source>
        <dbReference type="EMBL" id="NOV50520.1"/>
    </source>
</evidence>
<dbReference type="PANTHER" id="PTHR24248:SF189">
    <property type="entry name" value="ALPHA2-ADRENERGIC-LIKE OCTOPAMINE RECEPTOR, ISOFORM B"/>
    <property type="match status" value="1"/>
</dbReference>
<feature type="region of interest" description="Disordered" evidence="10">
    <location>
        <begin position="95"/>
        <end position="117"/>
    </location>
</feature>
<dbReference type="PANTHER" id="PTHR24248">
    <property type="entry name" value="ADRENERGIC RECEPTOR-RELATED G-PROTEIN COUPLED RECEPTOR"/>
    <property type="match status" value="1"/>
</dbReference>
<evidence type="ECO:0000259" key="13">
    <source>
        <dbReference type="PROSITE" id="PS50262"/>
    </source>
</evidence>
<dbReference type="InterPro" id="IPR000276">
    <property type="entry name" value="GPCR_Rhodpsn"/>
</dbReference>
<evidence type="ECO:0000256" key="11">
    <source>
        <dbReference type="SAM" id="Phobius"/>
    </source>
</evidence>
<keyword evidence="8 14" id="KW-0675">Receptor</keyword>
<organism evidence="14">
    <name type="scientific">Xenopsylla cheopis</name>
    <name type="common">Oriental rat flea</name>
    <name type="synonym">Pulex cheopis</name>
    <dbReference type="NCBI Taxonomy" id="163159"/>
    <lineage>
        <taxon>Eukaryota</taxon>
        <taxon>Metazoa</taxon>
        <taxon>Ecdysozoa</taxon>
        <taxon>Arthropoda</taxon>
        <taxon>Hexapoda</taxon>
        <taxon>Insecta</taxon>
        <taxon>Pterygota</taxon>
        <taxon>Neoptera</taxon>
        <taxon>Endopterygota</taxon>
        <taxon>Siphonaptera</taxon>
        <taxon>Pulicidae</taxon>
        <taxon>Xenopsyllinae</taxon>
        <taxon>Xenopsylla</taxon>
    </lineage>
</organism>
<evidence type="ECO:0000256" key="1">
    <source>
        <dbReference type="ARBA" id="ARBA00004651"/>
    </source>
</evidence>
<evidence type="ECO:0000256" key="2">
    <source>
        <dbReference type="ARBA" id="ARBA00010663"/>
    </source>
</evidence>
<feature type="signal peptide" evidence="12">
    <location>
        <begin position="1"/>
        <end position="19"/>
    </location>
</feature>
<evidence type="ECO:0000256" key="6">
    <source>
        <dbReference type="ARBA" id="ARBA00023040"/>
    </source>
</evidence>
<keyword evidence="5 11" id="KW-1133">Transmembrane helix</keyword>
<evidence type="ECO:0000256" key="10">
    <source>
        <dbReference type="SAM" id="MobiDB-lite"/>
    </source>
</evidence>
<keyword evidence="4 11" id="KW-0812">Transmembrane</keyword>
<feature type="chain" id="PRO_5026906236" evidence="12">
    <location>
        <begin position="20"/>
        <end position="292"/>
    </location>
</feature>
<reference evidence="14" key="1">
    <citation type="submission" date="2020-03" db="EMBL/GenBank/DDBJ databases">
        <title>Transcriptomic Profiling of the Digestive Tract of the Rat Flea, Xenopsylla cheopis, Following Blood Feeding and Infection with Yersinia pestis.</title>
        <authorList>
            <person name="Bland D.M."/>
            <person name="Martens C.A."/>
            <person name="Virtaneva K."/>
            <person name="Kanakabandi K."/>
            <person name="Long D."/>
            <person name="Rosenke R."/>
            <person name="Saturday G.A."/>
            <person name="Hoyt F.H."/>
            <person name="Bruno D.P."/>
            <person name="Ribeiro J.M.C."/>
            <person name="Hinnebusch J."/>
        </authorList>
    </citation>
    <scope>NUCLEOTIDE SEQUENCE</scope>
</reference>
<comment type="subcellular location">
    <subcellularLocation>
        <location evidence="1">Cell membrane</location>
        <topology evidence="1">Multi-pass membrane protein</topology>
    </subcellularLocation>
</comment>
<keyword evidence="6" id="KW-0297">G-protein coupled receptor</keyword>
<dbReference type="AlphaFoldDB" id="A0A6M2DXW6"/>
<evidence type="ECO:0000256" key="3">
    <source>
        <dbReference type="ARBA" id="ARBA00022475"/>
    </source>
</evidence>
<evidence type="ECO:0000256" key="12">
    <source>
        <dbReference type="SAM" id="SignalP"/>
    </source>
</evidence>
<dbReference type="GO" id="GO:0004930">
    <property type="term" value="F:G protein-coupled receptor activity"/>
    <property type="evidence" value="ECO:0007669"/>
    <property type="project" value="UniProtKB-KW"/>
</dbReference>
<evidence type="ECO:0000256" key="4">
    <source>
        <dbReference type="ARBA" id="ARBA00022692"/>
    </source>
</evidence>
<evidence type="ECO:0000256" key="8">
    <source>
        <dbReference type="ARBA" id="ARBA00023170"/>
    </source>
</evidence>
<protein>
    <submittedName>
        <fullName evidence="14">Putative alpha-2c adrenergic receptor</fullName>
    </submittedName>
</protein>
<evidence type="ECO:0000256" key="9">
    <source>
        <dbReference type="ARBA" id="ARBA00023224"/>
    </source>
</evidence>
<dbReference type="GO" id="GO:0005886">
    <property type="term" value="C:plasma membrane"/>
    <property type="evidence" value="ECO:0007669"/>
    <property type="project" value="UniProtKB-SubCell"/>
</dbReference>
<keyword evidence="3" id="KW-1003">Cell membrane</keyword>
<dbReference type="InterPro" id="IPR017452">
    <property type="entry name" value="GPCR_Rhodpsn_7TM"/>
</dbReference>
<dbReference type="Pfam" id="PF00001">
    <property type="entry name" value="7tm_1"/>
    <property type="match status" value="1"/>
</dbReference>
<sequence length="292" mass="32396">MIAAVWIMSAVICIPPLLGWKVDRPDEPFPTCQLSNDIGYVLYSALGSFYVPSCIMVFVYIRIYFAAKARARRGIRKQMTRKKMQANVTTSFTAGATKGTRPIPHFPTRFSSSDLTQNKSKLIQSRCQMSQSESQLSDSLDSSEQLQQQQEQLLLSSTSPDYYVNNGSRVMITKEQMIATIENIDNGKNNDNQIPIVTCDLASDVSTTEGNDQNVSEECNKNTLKVCTTLMAQKSSFQTSTKNGEIQVSQASPQSMIRCRTPSIGVDVDMVSEFDPSSSDSGVVRIFQIQSM</sequence>
<keyword evidence="9" id="KW-0807">Transducer</keyword>
<dbReference type="EMBL" id="GIIL01006794">
    <property type="protein sequence ID" value="NOV50520.1"/>
    <property type="molecule type" value="Transcribed_RNA"/>
</dbReference>
<proteinExistence type="inferred from homology"/>
<evidence type="ECO:0000256" key="7">
    <source>
        <dbReference type="ARBA" id="ARBA00023136"/>
    </source>
</evidence>
<feature type="transmembrane region" description="Helical" evidence="11">
    <location>
        <begin position="43"/>
        <end position="67"/>
    </location>
</feature>
<evidence type="ECO:0000256" key="5">
    <source>
        <dbReference type="ARBA" id="ARBA00022989"/>
    </source>
</evidence>